<comment type="subcellular location">
    <subcellularLocation>
        <location evidence="1">Chromosome</location>
    </subcellularLocation>
    <subcellularLocation>
        <location evidence="2 10">Nucleus</location>
        <location evidence="2 10">Nucleolus</location>
    </subcellularLocation>
</comment>
<feature type="domain" description="Nrap protein" evidence="11">
    <location>
        <begin position="177"/>
        <end position="303"/>
    </location>
</feature>
<evidence type="ECO:0000256" key="7">
    <source>
        <dbReference type="ARBA" id="ARBA00023242"/>
    </source>
</evidence>
<dbReference type="Gene3D" id="1.10.1410.10">
    <property type="match status" value="1"/>
</dbReference>
<comment type="function">
    <text evidence="8">Part of the small subunit (SSU) processome, first precursor of the small eukaryotic ribosomal subunit. During the assembly of the SSU processome in the nucleolus, many ribosome biogenesis factors, an RNA chaperone and ribosomal proteins associate with the nascent pre-rRNA and work in concert to generate RNA folding, modifications, rearrangements and cleavage as well as targeted degradation of pre-ribosomal RNA by the RNA exosome.</text>
</comment>
<evidence type="ECO:0000256" key="10">
    <source>
        <dbReference type="RuleBase" id="RU364032"/>
    </source>
</evidence>
<keyword evidence="6 10" id="KW-0694">RNA-binding</keyword>
<dbReference type="PANTHER" id="PTHR17972:SF0">
    <property type="entry name" value="NUCLEOLAR PROTEIN 6"/>
    <property type="match status" value="1"/>
</dbReference>
<evidence type="ECO:0000256" key="1">
    <source>
        <dbReference type="ARBA" id="ARBA00004286"/>
    </source>
</evidence>
<evidence type="ECO:0000256" key="5">
    <source>
        <dbReference type="ARBA" id="ARBA00022454"/>
    </source>
</evidence>
<evidence type="ECO:0000259" key="16">
    <source>
        <dbReference type="Pfam" id="PF17407"/>
    </source>
</evidence>
<dbReference type="Gene3D" id="3.30.70.3030">
    <property type="match status" value="1"/>
</dbReference>
<dbReference type="InterPro" id="IPR035371">
    <property type="entry name" value="Nrap_D6"/>
</dbReference>
<evidence type="ECO:0000256" key="6">
    <source>
        <dbReference type="ARBA" id="ARBA00022884"/>
    </source>
</evidence>
<feature type="domain" description="Nrap protein" evidence="12">
    <location>
        <begin position="319"/>
        <end position="448"/>
    </location>
</feature>
<dbReference type="InterPro" id="IPR005554">
    <property type="entry name" value="NOL6/Upt22"/>
</dbReference>
<evidence type="ECO:0000256" key="8">
    <source>
        <dbReference type="ARBA" id="ARBA00035000"/>
    </source>
</evidence>
<dbReference type="Pfam" id="PF17407">
    <property type="entry name" value="Nrap_D6"/>
    <property type="match status" value="1"/>
</dbReference>
<comment type="subunit">
    <text evidence="9">Part of the small subunit (SSU) processome, composed of more than 70 proteins and the RNA chaperone small nucleolar RNA (snoRNA) U3.</text>
</comment>
<dbReference type="InterPro" id="IPR035368">
    <property type="entry name" value="Nrap_D3"/>
</dbReference>
<sequence>MLKKSGNSELKGSQKMQSCYAVLYGWFGDVNLLQRDFHAGSSCLFQKQKETTMKRSRLDDDIESQLIGKAMTNAFQLQCEDAERDRHATADTIAKWEEIAKKVVLTLKTSKMKHACQYKDLELWKKHGVEHPLIQHAAAIAKTTSSVTEYRWSGPDEVAILSESAVDLLRSSCFVVRIFVTVPNSLFGKRDYINLTYPAKRAHYMCSALIVLRRSLKDVQVSFVQGSGGDEIFPNLRVFDNTSSGNILIHFGAAESALAKTSRFAPNISNLRASTICPDITVNDEAATPVFNQRILRTILESAMIRRVSAELRHKETVVSALALAVRWFTSRGLREFDDLFLACFMVRLLETNVIVKQQDLLTVLKNFFLAIVNWDTSIVTGFHPDNLEDDIRLAHLAAFPVVFLDNTGYWNIANAISKDSLLLAKADLSRSLTSLGDCLAFDTLFLEQHHVFSSFDHYFRLDLSTENKELLCKNSDFIVDTVNYDDRLNRFINKLSTHINECMGERFDNMYIQRLAVENKERTVFLLAFRIKRGWANPITMGPVATESTAKSFRLLWKKKTQLRKFADGRICECMVWSESASPSIPCSIIQFILDNHFGLPPNCVSWRSVFPSGFSSPKDVNSKVTTAFASLSAILRSAKGLPLMITNIHGISAYIRDTEPCAAEVLCTTDQGNIENGHRLPAQRAVPPYTGAVTVHLKLEYSGKWGDTIEGIRQLSAAFYIEIGKYLKDKHQLVVAPTMDQLFVVKDGVVFKLVLVLDKISKLLEQRVAEVKASGAPRIEMSAEGQRLTAWKKLYVHEALLQASLQSFATKHLAFGETVQIIKKWLSIHLLTGAISDLALEIIVAAAFEHPVLPPPQTALAAFRRVLQLVSKHNWTARPLFMDFDCAWNEEEIAKLESNFVKMRPILPPMVIITNEDPVGSRDGPTPLLLKRIIALAKSMLEVLDMNYGNAKAVDVKSALTDVDMSVYDAIIEIYPKMVVRTSVSEKTPTVNNPEALPVVSFDPVDELVYALNAHFEHVALFFWNKYGGNHIGLIWKPYEVEVPAKISRCSLHYASKPGASTLLLNRDEILEGIRILGRGIVKDIQCKFD</sequence>
<feature type="domain" description="Nrap protein" evidence="16">
    <location>
        <begin position="968"/>
        <end position="1087"/>
    </location>
</feature>
<gene>
    <name evidence="17" type="primary">Necator_chrII.g5236</name>
    <name evidence="17" type="ORF">RB195_017444</name>
</gene>
<protein>
    <recommendedName>
        <fullName evidence="4 10">Nucleolar protein 6</fullName>
    </recommendedName>
</protein>
<evidence type="ECO:0000259" key="11">
    <source>
        <dbReference type="Pfam" id="PF03813"/>
    </source>
</evidence>
<dbReference type="Proteomes" id="UP001303046">
    <property type="component" value="Unassembled WGS sequence"/>
</dbReference>
<name>A0ABR1C8X7_NECAM</name>
<evidence type="ECO:0000256" key="3">
    <source>
        <dbReference type="ARBA" id="ARBA00006674"/>
    </source>
</evidence>
<evidence type="ECO:0000256" key="9">
    <source>
        <dbReference type="ARBA" id="ARBA00035020"/>
    </source>
</evidence>
<dbReference type="Pfam" id="PF17405">
    <property type="entry name" value="Nrap_D4"/>
    <property type="match status" value="1"/>
</dbReference>
<comment type="similarity">
    <text evidence="3 10">Belongs to the NRAP family.</text>
</comment>
<evidence type="ECO:0000313" key="18">
    <source>
        <dbReference type="Proteomes" id="UP001303046"/>
    </source>
</evidence>
<evidence type="ECO:0000259" key="14">
    <source>
        <dbReference type="Pfam" id="PF17405"/>
    </source>
</evidence>
<organism evidence="17 18">
    <name type="scientific">Necator americanus</name>
    <name type="common">Human hookworm</name>
    <dbReference type="NCBI Taxonomy" id="51031"/>
    <lineage>
        <taxon>Eukaryota</taxon>
        <taxon>Metazoa</taxon>
        <taxon>Ecdysozoa</taxon>
        <taxon>Nematoda</taxon>
        <taxon>Chromadorea</taxon>
        <taxon>Rhabditida</taxon>
        <taxon>Rhabditina</taxon>
        <taxon>Rhabditomorpha</taxon>
        <taxon>Strongyloidea</taxon>
        <taxon>Ancylostomatidae</taxon>
        <taxon>Bunostominae</taxon>
        <taxon>Necator</taxon>
    </lineage>
</organism>
<dbReference type="Pfam" id="PF17406">
    <property type="entry name" value="Nrap_D5"/>
    <property type="match status" value="1"/>
</dbReference>
<dbReference type="PANTHER" id="PTHR17972">
    <property type="entry name" value="NUCLEOLAR RNA-ASSOCIATED PROTEIN"/>
    <property type="match status" value="1"/>
</dbReference>
<evidence type="ECO:0000256" key="2">
    <source>
        <dbReference type="ARBA" id="ARBA00004604"/>
    </source>
</evidence>
<comment type="caution">
    <text evidence="17">The sequence shown here is derived from an EMBL/GenBank/DDBJ whole genome shotgun (WGS) entry which is preliminary data.</text>
</comment>
<dbReference type="InterPro" id="IPR035370">
    <property type="entry name" value="Nrap_D5"/>
</dbReference>
<reference evidence="17 18" key="1">
    <citation type="submission" date="2023-08" db="EMBL/GenBank/DDBJ databases">
        <title>A Necator americanus chromosomal reference genome.</title>
        <authorList>
            <person name="Ilik V."/>
            <person name="Petrzelkova K.J."/>
            <person name="Pardy F."/>
            <person name="Fuh T."/>
            <person name="Niatou-Singa F.S."/>
            <person name="Gouil Q."/>
            <person name="Baker L."/>
            <person name="Ritchie M.E."/>
            <person name="Jex A.R."/>
            <person name="Gazzola D."/>
            <person name="Li H."/>
            <person name="Toshio Fujiwara R."/>
            <person name="Zhan B."/>
            <person name="Aroian R.V."/>
            <person name="Pafco B."/>
            <person name="Schwarz E.M."/>
        </authorList>
    </citation>
    <scope>NUCLEOTIDE SEQUENCE [LARGE SCALE GENOMIC DNA]</scope>
    <source>
        <strain evidence="17 18">Aroian</strain>
        <tissue evidence="17">Whole animal</tissue>
    </source>
</reference>
<dbReference type="InterPro" id="IPR035367">
    <property type="entry name" value="Nrap_D2"/>
</dbReference>
<evidence type="ECO:0000259" key="13">
    <source>
        <dbReference type="Pfam" id="PF17404"/>
    </source>
</evidence>
<accession>A0ABR1C8X7</accession>
<evidence type="ECO:0000259" key="12">
    <source>
        <dbReference type="Pfam" id="PF17403"/>
    </source>
</evidence>
<feature type="domain" description="Nrap protein" evidence="15">
    <location>
        <begin position="815"/>
        <end position="960"/>
    </location>
</feature>
<keyword evidence="5" id="KW-0158">Chromosome</keyword>
<dbReference type="Pfam" id="PF03813">
    <property type="entry name" value="Nrap"/>
    <property type="match status" value="1"/>
</dbReference>
<keyword evidence="7 10" id="KW-0539">Nucleus</keyword>
<dbReference type="InterPro" id="IPR035369">
    <property type="entry name" value="Nrap_D4"/>
</dbReference>
<keyword evidence="18" id="KW-1185">Reference proteome</keyword>
<feature type="domain" description="Nrap protein" evidence="14">
    <location>
        <begin position="623"/>
        <end position="811"/>
    </location>
</feature>
<evidence type="ECO:0000259" key="15">
    <source>
        <dbReference type="Pfam" id="PF17406"/>
    </source>
</evidence>
<proteinExistence type="inferred from homology"/>
<dbReference type="Pfam" id="PF17403">
    <property type="entry name" value="Nrap_D2"/>
    <property type="match status" value="1"/>
</dbReference>
<evidence type="ECO:0000313" key="17">
    <source>
        <dbReference type="EMBL" id="KAK6733691.1"/>
    </source>
</evidence>
<evidence type="ECO:0000256" key="4">
    <source>
        <dbReference type="ARBA" id="ARBA00016437"/>
    </source>
</evidence>
<dbReference type="EMBL" id="JAVFWL010000002">
    <property type="protein sequence ID" value="KAK6733691.1"/>
    <property type="molecule type" value="Genomic_DNA"/>
</dbReference>
<dbReference type="InterPro" id="IPR035082">
    <property type="entry name" value="Nrap_D1"/>
</dbReference>
<feature type="domain" description="Nrap protein" evidence="13">
    <location>
        <begin position="454"/>
        <end position="599"/>
    </location>
</feature>
<dbReference type="Pfam" id="PF17404">
    <property type="entry name" value="Nrap_D3"/>
    <property type="match status" value="1"/>
</dbReference>